<proteinExistence type="predicted"/>
<evidence type="ECO:0000313" key="3">
    <source>
        <dbReference type="Proteomes" id="UP000537260"/>
    </source>
</evidence>
<feature type="transmembrane region" description="Helical" evidence="1">
    <location>
        <begin position="20"/>
        <end position="47"/>
    </location>
</feature>
<comment type="caution">
    <text evidence="2">The sequence shown here is derived from an EMBL/GenBank/DDBJ whole genome shotgun (WGS) entry which is preliminary data.</text>
</comment>
<name>A0A7Z0EBF7_9MICO</name>
<sequence length="88" mass="8767">MEVFPDFGAVGGATELQSIIGALLTIVLIAAVLTMVVSGIAWALATANGHFQAALKARTGLWVACGAAALAGAAIAVVNFMLAIGSRL</sequence>
<dbReference type="EMBL" id="JACCFM010000001">
    <property type="protein sequence ID" value="NYJ18519.1"/>
    <property type="molecule type" value="Genomic_DNA"/>
</dbReference>
<reference evidence="2 3" key="1">
    <citation type="submission" date="2020-07" db="EMBL/GenBank/DDBJ databases">
        <title>Sequencing the genomes of 1000 actinobacteria strains.</title>
        <authorList>
            <person name="Klenk H.-P."/>
        </authorList>
    </citation>
    <scope>NUCLEOTIDE SEQUENCE [LARGE SCALE GENOMIC DNA]</scope>
    <source>
        <strain evidence="2 3">LI1</strain>
    </source>
</reference>
<keyword evidence="1" id="KW-0812">Transmembrane</keyword>
<organism evidence="2 3">
    <name type="scientific">Glaciibacter psychrotolerans</name>
    <dbReference type="NCBI Taxonomy" id="670054"/>
    <lineage>
        <taxon>Bacteria</taxon>
        <taxon>Bacillati</taxon>
        <taxon>Actinomycetota</taxon>
        <taxon>Actinomycetes</taxon>
        <taxon>Micrococcales</taxon>
        <taxon>Microbacteriaceae</taxon>
        <taxon>Glaciibacter</taxon>
    </lineage>
</organism>
<protein>
    <submittedName>
        <fullName evidence="2">Di/tricarboxylate transporter</fullName>
    </submittedName>
</protein>
<dbReference type="Pfam" id="PF19607">
    <property type="entry name" value="DUF6112"/>
    <property type="match status" value="1"/>
</dbReference>
<dbReference type="Proteomes" id="UP000537260">
    <property type="component" value="Unassembled WGS sequence"/>
</dbReference>
<keyword evidence="3" id="KW-1185">Reference proteome</keyword>
<feature type="transmembrane region" description="Helical" evidence="1">
    <location>
        <begin position="59"/>
        <end position="84"/>
    </location>
</feature>
<dbReference type="InterPro" id="IPR046094">
    <property type="entry name" value="DUF6112"/>
</dbReference>
<accession>A0A7Z0EBF7</accession>
<dbReference type="RefSeq" id="WP_179577417.1">
    <property type="nucleotide sequence ID" value="NZ_JACCFM010000001.1"/>
</dbReference>
<dbReference type="AlphaFoldDB" id="A0A7Z0EBF7"/>
<evidence type="ECO:0000256" key="1">
    <source>
        <dbReference type="SAM" id="Phobius"/>
    </source>
</evidence>
<keyword evidence="1" id="KW-0472">Membrane</keyword>
<keyword evidence="1" id="KW-1133">Transmembrane helix</keyword>
<evidence type="ECO:0000313" key="2">
    <source>
        <dbReference type="EMBL" id="NYJ18519.1"/>
    </source>
</evidence>
<gene>
    <name evidence="2" type="ORF">HNR05_000310</name>
</gene>